<name>A0A0E0NQY8_ORYRU</name>
<evidence type="ECO:0000313" key="1">
    <source>
        <dbReference type="EnsemblPlants" id="ORUFI03G06870.1"/>
    </source>
</evidence>
<reference evidence="1" key="2">
    <citation type="submission" date="2015-06" db="UniProtKB">
        <authorList>
            <consortium name="EnsemblPlants"/>
        </authorList>
    </citation>
    <scope>IDENTIFICATION</scope>
</reference>
<dbReference type="AlphaFoldDB" id="A0A0E0NQY8"/>
<dbReference type="Proteomes" id="UP000008022">
    <property type="component" value="Unassembled WGS sequence"/>
</dbReference>
<organism evidence="1 2">
    <name type="scientific">Oryza rufipogon</name>
    <name type="common">Brownbeard rice</name>
    <name type="synonym">Asian wild rice</name>
    <dbReference type="NCBI Taxonomy" id="4529"/>
    <lineage>
        <taxon>Eukaryota</taxon>
        <taxon>Viridiplantae</taxon>
        <taxon>Streptophyta</taxon>
        <taxon>Embryophyta</taxon>
        <taxon>Tracheophyta</taxon>
        <taxon>Spermatophyta</taxon>
        <taxon>Magnoliopsida</taxon>
        <taxon>Liliopsida</taxon>
        <taxon>Poales</taxon>
        <taxon>Poaceae</taxon>
        <taxon>BOP clade</taxon>
        <taxon>Oryzoideae</taxon>
        <taxon>Oryzeae</taxon>
        <taxon>Oryzinae</taxon>
        <taxon>Oryza</taxon>
    </lineage>
</organism>
<evidence type="ECO:0000313" key="2">
    <source>
        <dbReference type="Proteomes" id="UP000008022"/>
    </source>
</evidence>
<dbReference type="Gramene" id="ORUFI03G06870.1">
    <property type="protein sequence ID" value="ORUFI03G06870.1"/>
    <property type="gene ID" value="ORUFI03G06870"/>
</dbReference>
<sequence>MAAGPSLRRGGRRLAARLIQIRPGKASGYELSRLTYNHDTMLVCSSDIDKKGGYDHRRGMPGRMLRSISSASSTAAATKLASVVATHLRNPSAAWVTPAKNVAVKASRVYSS</sequence>
<protein>
    <submittedName>
        <fullName evidence="1">Uncharacterized protein</fullName>
    </submittedName>
</protein>
<proteinExistence type="predicted"/>
<reference evidence="2" key="1">
    <citation type="submission" date="2013-06" db="EMBL/GenBank/DDBJ databases">
        <authorList>
            <person name="Zhao Q."/>
        </authorList>
    </citation>
    <scope>NUCLEOTIDE SEQUENCE</scope>
    <source>
        <strain evidence="2">cv. W1943</strain>
    </source>
</reference>
<accession>A0A0E0NQY8</accession>
<dbReference type="EnsemblPlants" id="ORUFI03G06870.1">
    <property type="protein sequence ID" value="ORUFI03G06870.1"/>
    <property type="gene ID" value="ORUFI03G06870"/>
</dbReference>
<keyword evidence="2" id="KW-1185">Reference proteome</keyword>
<dbReference type="HOGENOM" id="CLU_2150013_0_0_1"/>